<name>A0A853G7P6_9BURK</name>
<dbReference type="AlphaFoldDB" id="A0A853G7P6"/>
<evidence type="ECO:0008006" key="3">
    <source>
        <dbReference type="Google" id="ProtNLM"/>
    </source>
</evidence>
<comment type="caution">
    <text evidence="1">The sequence shown here is derived from an EMBL/GenBank/DDBJ whole genome shotgun (WGS) entry which is preliminary data.</text>
</comment>
<accession>A0A853G7P6</accession>
<evidence type="ECO:0000313" key="2">
    <source>
        <dbReference type="Proteomes" id="UP000559809"/>
    </source>
</evidence>
<organism evidence="1 2">
    <name type="scientific">Parapusillimonas granuli</name>
    <dbReference type="NCBI Taxonomy" id="380911"/>
    <lineage>
        <taxon>Bacteria</taxon>
        <taxon>Pseudomonadati</taxon>
        <taxon>Pseudomonadota</taxon>
        <taxon>Betaproteobacteria</taxon>
        <taxon>Burkholderiales</taxon>
        <taxon>Alcaligenaceae</taxon>
        <taxon>Parapusillimonas</taxon>
    </lineage>
</organism>
<gene>
    <name evidence="1" type="ORF">H0A72_15260</name>
</gene>
<reference evidence="1 2" key="1">
    <citation type="submission" date="2020-07" db="EMBL/GenBank/DDBJ databases">
        <title>Taxonomic revisions and descriptions of new bacterial species based on genomic comparisons in the high-G+C-content subgroup of the family Alcaligenaceae.</title>
        <authorList>
            <person name="Szabo A."/>
            <person name="Felfoldi T."/>
        </authorList>
    </citation>
    <scope>NUCLEOTIDE SEQUENCE [LARGE SCALE GENOMIC DNA]</scope>
    <source>
        <strain evidence="1 2">LMG 24012</strain>
    </source>
</reference>
<evidence type="ECO:0000313" key="1">
    <source>
        <dbReference type="EMBL" id="NYT50676.1"/>
    </source>
</evidence>
<sequence>MLAPTAKAIGAGDASQVVWAHLCTAEGGKLVALDQNGDPATEPDGDGLHAGHCLLCFHPCGIPSSAVAILAADLPPPRFHALGAESACESRVWKTPPCRAPPLSA</sequence>
<keyword evidence="2" id="KW-1185">Reference proteome</keyword>
<proteinExistence type="predicted"/>
<protein>
    <recommendedName>
        <fullName evidence="3">DUF2946 domain-containing protein</fullName>
    </recommendedName>
</protein>
<dbReference type="Proteomes" id="UP000559809">
    <property type="component" value="Unassembled WGS sequence"/>
</dbReference>
<dbReference type="EMBL" id="JACCEM010000008">
    <property type="protein sequence ID" value="NYT50676.1"/>
    <property type="molecule type" value="Genomic_DNA"/>
</dbReference>